<feature type="domain" description="MobA/VirD2-like nuclease" evidence="2">
    <location>
        <begin position="17"/>
        <end position="144"/>
    </location>
</feature>
<evidence type="ECO:0000256" key="1">
    <source>
        <dbReference type="SAM" id="MobiDB-lite"/>
    </source>
</evidence>
<evidence type="ECO:0000313" key="4">
    <source>
        <dbReference type="Proteomes" id="UP000266292"/>
    </source>
</evidence>
<dbReference type="AlphaFoldDB" id="A0A1X9YXL2"/>
<feature type="compositionally biased region" description="Basic residues" evidence="1">
    <location>
        <begin position="305"/>
        <end position="318"/>
    </location>
</feature>
<feature type="region of interest" description="Disordered" evidence="1">
    <location>
        <begin position="252"/>
        <end position="318"/>
    </location>
</feature>
<dbReference type="KEGG" id="pact:CA264_20260"/>
<keyword evidence="4" id="KW-1185">Reference proteome</keyword>
<reference evidence="4" key="1">
    <citation type="submission" date="2017-05" db="EMBL/GenBank/DDBJ databases">
        <authorList>
            <person name="Ray J."/>
            <person name="Price M."/>
            <person name="Deutschbauer A."/>
        </authorList>
    </citation>
    <scope>NUCLEOTIDE SEQUENCE [LARGE SCALE GENOMIC DNA]</scope>
    <source>
        <strain evidence="4">DSM 19842</strain>
    </source>
</reference>
<evidence type="ECO:0000259" key="2">
    <source>
        <dbReference type="Pfam" id="PF03432"/>
    </source>
</evidence>
<proteinExistence type="predicted"/>
<accession>A0A1X9YXL2</accession>
<dbReference type="RefSeq" id="WP_025609243.1">
    <property type="nucleotide sequence ID" value="NZ_CP021235.1"/>
</dbReference>
<organism evidence="3 4">
    <name type="scientific">Pontibacter actiniarum</name>
    <dbReference type="NCBI Taxonomy" id="323450"/>
    <lineage>
        <taxon>Bacteria</taxon>
        <taxon>Pseudomonadati</taxon>
        <taxon>Bacteroidota</taxon>
        <taxon>Cytophagia</taxon>
        <taxon>Cytophagales</taxon>
        <taxon>Hymenobacteraceae</taxon>
        <taxon>Pontibacter</taxon>
    </lineage>
</organism>
<gene>
    <name evidence="3" type="ORF">CA264_20260</name>
</gene>
<dbReference type="Pfam" id="PF03432">
    <property type="entry name" value="Relaxase"/>
    <property type="match status" value="1"/>
</dbReference>
<evidence type="ECO:0000313" key="3">
    <source>
        <dbReference type="EMBL" id="ARS37572.1"/>
    </source>
</evidence>
<dbReference type="OrthoDB" id="1525197at2"/>
<dbReference type="Proteomes" id="UP000266292">
    <property type="component" value="Chromosome"/>
</dbReference>
<feature type="compositionally biased region" description="Basic and acidic residues" evidence="1">
    <location>
        <begin position="270"/>
        <end position="279"/>
    </location>
</feature>
<dbReference type="InterPro" id="IPR005094">
    <property type="entry name" value="Endonuclease_MobA/VirD2"/>
</dbReference>
<feature type="compositionally biased region" description="Polar residues" evidence="1">
    <location>
        <begin position="256"/>
        <end position="267"/>
    </location>
</feature>
<dbReference type="STRING" id="709015.GCA_000472485_04088"/>
<protein>
    <recommendedName>
        <fullName evidence="2">MobA/VirD2-like nuclease domain-containing protein</fullName>
    </recommendedName>
</protein>
<name>A0A1X9YXL2_9BACT</name>
<sequence length="318" mass="36166">MIGKVMTGKSFSGCVRYVVQKPEATVLAAEGIRTDAVPAMVADFNLQRRLRPELEKAVGHLALSWSVHDKAKLNEQILVERAKEYLEKMQIRDTQYLVVLHRDREHPHLHIVYNRVNYEGKTISDKFQHRRNARVCREMTERHGYYLAPGKDRVNRQRLKGADKAKYALHDAIRQALPQAKSWPELESLLQIKGITIDYKYKRGADQVQGVSFRRGLLSFKGSSIDRGLSYGAISRQLEQNRQQALQHSIAAKQQKGLTPANTSPGSISRGRDLTRHDPMGPLESLLAPTTGQAAEAANSPDYHFKKKKSKKKRRIRL</sequence>
<dbReference type="EMBL" id="CP021235">
    <property type="protein sequence ID" value="ARS37572.1"/>
    <property type="molecule type" value="Genomic_DNA"/>
</dbReference>